<feature type="transmembrane region" description="Helical" evidence="2">
    <location>
        <begin position="452"/>
        <end position="471"/>
    </location>
</feature>
<feature type="transmembrane region" description="Helical" evidence="2">
    <location>
        <begin position="360"/>
        <end position="380"/>
    </location>
</feature>
<dbReference type="AlphaFoldDB" id="A0AAD4NCB2"/>
<protein>
    <submittedName>
        <fullName evidence="4">Patched family domain-containing protein</fullName>
    </submittedName>
</protein>
<comment type="caution">
    <text evidence="4">The sequence shown here is derived from an EMBL/GenBank/DDBJ whole genome shotgun (WGS) entry which is preliminary data.</text>
</comment>
<dbReference type="InterPro" id="IPR051697">
    <property type="entry name" value="Patched_domain-protein"/>
</dbReference>
<feature type="transmembrane region" description="Helical" evidence="2">
    <location>
        <begin position="330"/>
        <end position="353"/>
    </location>
</feature>
<dbReference type="Pfam" id="PF12349">
    <property type="entry name" value="Sterol-sensing"/>
    <property type="match status" value="1"/>
</dbReference>
<feature type="transmembrane region" description="Helical" evidence="2">
    <location>
        <begin position="550"/>
        <end position="568"/>
    </location>
</feature>
<sequence>MVRNTPTYQSYSGAADLINRLTPPSNADYVSSSHFFQILLQVERRRKKMTCSGLSSRFGMLGALVGKFPWYSMGTSLIIMVISITGLYFRMSLKVALDDGFVTWNAPSRKEITSQKQFFGAEGDSWYLALFGLPKRPNGNMLSSKEYYELDGFYKNITENLRLTVNTSETEQISYRYMDICEPLCNINDQLQKIMENSWIVDMKYPVSRVLSYDVNIGKHVFKRATVNSTGELTGSELVAFYFTVFVTDDLRKKQVTHFEDEVFRLTAEHNSNPNALVEIISHGSNSVSREMERGIMEIPYIGHSSAAFLLLVINGISGWLNGQFPLGRLTLGLVTLCVMISAMAGSLGFISLMGLSINLLFFTSPFVTLVLVISAYNTFHIMDAWSRLSTEAIRKQFTQSERLAATFEQIAPSYLPTNLSLIIGFFIAHFFLIHNYAVFSLATALALLLNFLYEIFFFSALLCLACQHSKKAYENHFLNGKAHHKPSISNYPPSMSNISQNGIIKSNGTQKRLTIVQSTKAQRREFRLSFAKRIFVPYVKFLSSGFTKLAMLMIFVAVGWFGAGRGLQSLDNRMDYRKMLPNGSPSIRPFDLMDTIWMDILQIVYIVKKPPNFENATEFAEFRTFVAEASSIPQAMAPRAHMSWIFDYYRDQLNQDFFRLPKQGMLGKVILVKNRMLFDPPKQES</sequence>
<dbReference type="Proteomes" id="UP001201812">
    <property type="component" value="Unassembled WGS sequence"/>
</dbReference>
<dbReference type="InterPro" id="IPR053958">
    <property type="entry name" value="HMGCR/SNAP/NPC1-like_SSD"/>
</dbReference>
<organism evidence="4 5">
    <name type="scientific">Ditylenchus destructor</name>
    <dbReference type="NCBI Taxonomy" id="166010"/>
    <lineage>
        <taxon>Eukaryota</taxon>
        <taxon>Metazoa</taxon>
        <taxon>Ecdysozoa</taxon>
        <taxon>Nematoda</taxon>
        <taxon>Chromadorea</taxon>
        <taxon>Rhabditida</taxon>
        <taxon>Tylenchina</taxon>
        <taxon>Tylenchomorpha</taxon>
        <taxon>Sphaerularioidea</taxon>
        <taxon>Anguinidae</taxon>
        <taxon>Anguininae</taxon>
        <taxon>Ditylenchus</taxon>
    </lineage>
</organism>
<feature type="domain" description="SSD" evidence="3">
    <location>
        <begin position="328"/>
        <end position="465"/>
    </location>
</feature>
<name>A0AAD4NCB2_9BILA</name>
<comment type="similarity">
    <text evidence="1">Belongs to the patched family.</text>
</comment>
<evidence type="ECO:0000313" key="4">
    <source>
        <dbReference type="EMBL" id="KAI1723561.1"/>
    </source>
</evidence>
<dbReference type="PANTHER" id="PTHR10796">
    <property type="entry name" value="PATCHED-RELATED"/>
    <property type="match status" value="1"/>
</dbReference>
<dbReference type="InterPro" id="IPR000731">
    <property type="entry name" value="SSD"/>
</dbReference>
<dbReference type="SUPFAM" id="SSF82866">
    <property type="entry name" value="Multidrug efflux transporter AcrB transmembrane domain"/>
    <property type="match status" value="1"/>
</dbReference>
<keyword evidence="2" id="KW-1133">Transmembrane helix</keyword>
<dbReference type="PROSITE" id="PS50156">
    <property type="entry name" value="SSD"/>
    <property type="match status" value="1"/>
</dbReference>
<evidence type="ECO:0000256" key="2">
    <source>
        <dbReference type="SAM" id="Phobius"/>
    </source>
</evidence>
<reference evidence="4" key="1">
    <citation type="submission" date="2022-01" db="EMBL/GenBank/DDBJ databases">
        <title>Genome Sequence Resource for Two Populations of Ditylenchus destructor, the Migratory Endoparasitic Phytonematode.</title>
        <authorList>
            <person name="Zhang H."/>
            <person name="Lin R."/>
            <person name="Xie B."/>
        </authorList>
    </citation>
    <scope>NUCLEOTIDE SEQUENCE</scope>
    <source>
        <strain evidence="4">BazhouSP</strain>
    </source>
</reference>
<proteinExistence type="inferred from homology"/>
<evidence type="ECO:0000256" key="1">
    <source>
        <dbReference type="ARBA" id="ARBA00005585"/>
    </source>
</evidence>
<gene>
    <name evidence="4" type="ORF">DdX_03723</name>
</gene>
<keyword evidence="2" id="KW-0812">Transmembrane</keyword>
<evidence type="ECO:0000313" key="5">
    <source>
        <dbReference type="Proteomes" id="UP001201812"/>
    </source>
</evidence>
<dbReference type="PANTHER" id="PTHR10796:SF189">
    <property type="entry name" value="SSD DOMAIN-CONTAINING PROTEIN"/>
    <property type="match status" value="1"/>
</dbReference>
<accession>A0AAD4NCB2</accession>
<feature type="transmembrane region" description="Helical" evidence="2">
    <location>
        <begin position="68"/>
        <end position="89"/>
    </location>
</feature>
<keyword evidence="5" id="KW-1185">Reference proteome</keyword>
<dbReference type="Gene3D" id="1.20.1640.10">
    <property type="entry name" value="Multidrug efflux transporter AcrB transmembrane domain"/>
    <property type="match status" value="1"/>
</dbReference>
<dbReference type="GO" id="GO:0030659">
    <property type="term" value="C:cytoplasmic vesicle membrane"/>
    <property type="evidence" value="ECO:0007669"/>
    <property type="project" value="TreeGrafter"/>
</dbReference>
<evidence type="ECO:0000259" key="3">
    <source>
        <dbReference type="PROSITE" id="PS50156"/>
    </source>
</evidence>
<dbReference type="GO" id="GO:0005886">
    <property type="term" value="C:plasma membrane"/>
    <property type="evidence" value="ECO:0007669"/>
    <property type="project" value="TreeGrafter"/>
</dbReference>
<feature type="transmembrane region" description="Helical" evidence="2">
    <location>
        <begin position="299"/>
        <end position="318"/>
    </location>
</feature>
<dbReference type="GO" id="GO:0006897">
    <property type="term" value="P:endocytosis"/>
    <property type="evidence" value="ECO:0007669"/>
    <property type="project" value="TreeGrafter"/>
</dbReference>
<feature type="transmembrane region" description="Helical" evidence="2">
    <location>
        <begin position="420"/>
        <end position="440"/>
    </location>
</feature>
<dbReference type="GO" id="GO:0018996">
    <property type="term" value="P:molting cycle, collagen and cuticulin-based cuticle"/>
    <property type="evidence" value="ECO:0007669"/>
    <property type="project" value="TreeGrafter"/>
</dbReference>
<dbReference type="EMBL" id="JAKKPZ010000003">
    <property type="protein sequence ID" value="KAI1723561.1"/>
    <property type="molecule type" value="Genomic_DNA"/>
</dbReference>
<keyword evidence="2" id="KW-0472">Membrane</keyword>